<dbReference type="Proteomes" id="UP001333102">
    <property type="component" value="Chromosome"/>
</dbReference>
<protein>
    <submittedName>
        <fullName evidence="1">Uncharacterized protein</fullName>
    </submittedName>
</protein>
<organism evidence="1 2">
    <name type="scientific">Geochorda subterranea</name>
    <dbReference type="NCBI Taxonomy" id="3109564"/>
    <lineage>
        <taxon>Bacteria</taxon>
        <taxon>Bacillati</taxon>
        <taxon>Bacillota</taxon>
        <taxon>Limnochordia</taxon>
        <taxon>Limnochordales</taxon>
        <taxon>Geochordaceae</taxon>
        <taxon>Geochorda</taxon>
    </lineage>
</organism>
<dbReference type="RefSeq" id="WP_324668189.1">
    <property type="nucleotide sequence ID" value="NZ_CP141614.1"/>
</dbReference>
<evidence type="ECO:0000313" key="1">
    <source>
        <dbReference type="EMBL" id="WRP13923.1"/>
    </source>
</evidence>
<dbReference type="EMBL" id="CP141614">
    <property type="protein sequence ID" value="WRP13923.1"/>
    <property type="molecule type" value="Genomic_DNA"/>
</dbReference>
<reference evidence="2" key="1">
    <citation type="submission" date="2023-12" db="EMBL/GenBank/DDBJ databases">
        <title>Novel isolates from deep terrestrial aquifers shed light on the physiology and ecology of the class Limnochordia.</title>
        <authorList>
            <person name="Karnachuk O.V."/>
            <person name="Lukina A.P."/>
            <person name="Avakyan M.R."/>
            <person name="Kadnikov V."/>
            <person name="Begmatov S."/>
            <person name="Beletsky A.V."/>
            <person name="Mardanov A.V."/>
            <person name="Ravin N.V."/>
        </authorList>
    </citation>
    <scope>NUCLEOTIDE SEQUENCE [LARGE SCALE GENOMIC DNA]</scope>
    <source>
        <strain evidence="2">LN</strain>
    </source>
</reference>
<evidence type="ECO:0000313" key="2">
    <source>
        <dbReference type="Proteomes" id="UP001333102"/>
    </source>
</evidence>
<proteinExistence type="predicted"/>
<accession>A0ABZ1BMZ0</accession>
<keyword evidence="2" id="KW-1185">Reference proteome</keyword>
<sequence>MALPTETARAAARGEVGLSLEATTAWGSARIELPDGVAISQTTRAVGHQRAVYQSPHLEQAARTVWVRASTRQGSAVIEAD</sequence>
<gene>
    <name evidence="1" type="ORF">VLY81_10860</name>
</gene>
<name>A0ABZ1BMZ0_9FIRM</name>